<protein>
    <recommendedName>
        <fullName evidence="1">MoaB/Mog domain-containing protein</fullName>
    </recommendedName>
</protein>
<dbReference type="EMBL" id="JAEOAQ010000002">
    <property type="protein sequence ID" value="KAG5419933.1"/>
    <property type="molecule type" value="Genomic_DNA"/>
</dbReference>
<sequence>MRIPFRQLSTFSHKSGIMTLSHKPIKSAGCLIIGDEILNGKIMDTNSYNFAKFCFNDLSIPLKRTTVCGDDPIDIKISLDNLLTQDNVDFLVTSGGLGSTHDDITYEAISEYFKLDYKLDKEVVDRMQSLRKEYLAKLDKEQLDAFYRMATLPTTATTTASNSSIKVEKVYANDSMWFPIVVIDERVFILPGVPQLFTKCLPVIKSYLHPRLYSAKLMRRYVLTQTGESHMAPYLGKLQNKCNEKFGDGVVKLGSYPHMESRLNTISVIGSQLSSKSNLDWVIEDLLKNVGGSCKEISQEEEDKLN</sequence>
<organism evidence="2 3">
    <name type="scientific">Candida metapsilosis</name>
    <dbReference type="NCBI Taxonomy" id="273372"/>
    <lineage>
        <taxon>Eukaryota</taxon>
        <taxon>Fungi</taxon>
        <taxon>Dikarya</taxon>
        <taxon>Ascomycota</taxon>
        <taxon>Saccharomycotina</taxon>
        <taxon>Pichiomycetes</taxon>
        <taxon>Debaryomycetaceae</taxon>
        <taxon>Candida/Lodderomyces clade</taxon>
        <taxon>Candida</taxon>
    </lineage>
</organism>
<dbReference type="InterPro" id="IPR001453">
    <property type="entry name" value="MoaB/Mog_dom"/>
</dbReference>
<dbReference type="OrthoDB" id="448496at2759"/>
<dbReference type="Proteomes" id="UP000669133">
    <property type="component" value="Unassembled WGS sequence"/>
</dbReference>
<dbReference type="Pfam" id="PF00994">
    <property type="entry name" value="MoCF_biosynth"/>
    <property type="match status" value="1"/>
</dbReference>
<dbReference type="GO" id="GO:0047884">
    <property type="term" value="F:FAD diphosphatase activity"/>
    <property type="evidence" value="ECO:0007669"/>
    <property type="project" value="TreeGrafter"/>
</dbReference>
<evidence type="ECO:0000313" key="3">
    <source>
        <dbReference type="Proteomes" id="UP000669133"/>
    </source>
</evidence>
<dbReference type="InterPro" id="IPR036425">
    <property type="entry name" value="MoaB/Mog-like_dom_sf"/>
</dbReference>
<gene>
    <name evidence="2" type="ORF">I9W82_001813</name>
</gene>
<reference evidence="2 3" key="1">
    <citation type="submission" date="2020-12" db="EMBL/GenBank/DDBJ databases">
        <title>Effect of drift, selection, and recombination on the evolution of hybrid genomes in Candida yeast pathogens.</title>
        <authorList>
            <person name="Mixao V."/>
            <person name="Ksiezopolska E."/>
            <person name="Saus E."/>
            <person name="Boekhout T."/>
            <person name="Gacser A."/>
            <person name="Gabaldon T."/>
        </authorList>
    </citation>
    <scope>NUCLEOTIDE SEQUENCE [LARGE SCALE GENOMIC DNA]</scope>
    <source>
        <strain evidence="2 3">BP57</strain>
    </source>
</reference>
<dbReference type="Gene3D" id="3.40.980.10">
    <property type="entry name" value="MoaB/Mog-like domain"/>
    <property type="match status" value="1"/>
</dbReference>
<accession>A0A8H8DB26</accession>
<dbReference type="AlphaFoldDB" id="A0A8H8DB26"/>
<name>A0A8H8DB26_9ASCO</name>
<comment type="caution">
    <text evidence="2">The sequence shown here is derived from an EMBL/GenBank/DDBJ whole genome shotgun (WGS) entry which is preliminary data.</text>
</comment>
<dbReference type="PANTHER" id="PTHR47675:SF1">
    <property type="entry name" value="MOLYBDOPTERIN BINDING DOMAIN PROTEIN (AFU_ORTHOLOGUE AFUA_5G11210)"/>
    <property type="match status" value="1"/>
</dbReference>
<dbReference type="GO" id="GO:0042726">
    <property type="term" value="P:flavin-containing compound metabolic process"/>
    <property type="evidence" value="ECO:0007669"/>
    <property type="project" value="TreeGrafter"/>
</dbReference>
<keyword evidence="3" id="KW-1185">Reference proteome</keyword>
<dbReference type="RefSeq" id="XP_067549049.1">
    <property type="nucleotide sequence ID" value="XM_067690600.1"/>
</dbReference>
<dbReference type="SUPFAM" id="SSF53218">
    <property type="entry name" value="Molybdenum cofactor biosynthesis proteins"/>
    <property type="match status" value="1"/>
</dbReference>
<proteinExistence type="predicted"/>
<dbReference type="GeneID" id="93650442"/>
<evidence type="ECO:0000259" key="1">
    <source>
        <dbReference type="SMART" id="SM00852"/>
    </source>
</evidence>
<dbReference type="SMART" id="SM00852">
    <property type="entry name" value="MoCF_biosynth"/>
    <property type="match status" value="1"/>
</dbReference>
<evidence type="ECO:0000313" key="2">
    <source>
        <dbReference type="EMBL" id="KAG5419933.1"/>
    </source>
</evidence>
<dbReference type="PANTHER" id="PTHR47675">
    <property type="entry name" value="MOLYBDOPTERIN BINDING DOMAIN PROTEIN (AFU_ORTHOLOGUE AFUA_5G11210)"/>
    <property type="match status" value="1"/>
</dbReference>
<feature type="domain" description="MoaB/Mog" evidence="1">
    <location>
        <begin position="29"/>
        <end position="211"/>
    </location>
</feature>